<accession>A0A1C7MP07</accession>
<reference evidence="2 3" key="1">
    <citation type="submission" date="2016-03" db="EMBL/GenBank/DDBJ databases">
        <title>Whole genome sequencing of Grifola frondosa 9006-11.</title>
        <authorList>
            <person name="Min B."/>
            <person name="Park H."/>
            <person name="Kim J.-G."/>
            <person name="Cho H."/>
            <person name="Oh Y.-L."/>
            <person name="Kong W.-S."/>
            <person name="Choi I.-G."/>
        </authorList>
    </citation>
    <scope>NUCLEOTIDE SEQUENCE [LARGE SCALE GENOMIC DNA]</scope>
    <source>
        <strain evidence="2 3">9006-11</strain>
    </source>
</reference>
<gene>
    <name evidence="2" type="ORF">A0H81_01251</name>
</gene>
<dbReference type="AlphaFoldDB" id="A0A1C7MP07"/>
<organism evidence="2 3">
    <name type="scientific">Grifola frondosa</name>
    <name type="common">Maitake</name>
    <name type="synonym">Polyporus frondosus</name>
    <dbReference type="NCBI Taxonomy" id="5627"/>
    <lineage>
        <taxon>Eukaryota</taxon>
        <taxon>Fungi</taxon>
        <taxon>Dikarya</taxon>
        <taxon>Basidiomycota</taxon>
        <taxon>Agaricomycotina</taxon>
        <taxon>Agaricomycetes</taxon>
        <taxon>Polyporales</taxon>
        <taxon>Grifolaceae</taxon>
        <taxon>Grifola</taxon>
    </lineage>
</organism>
<name>A0A1C7MP07_GRIFR</name>
<dbReference type="EMBL" id="LUGG01000001">
    <property type="protein sequence ID" value="OBZ78583.1"/>
    <property type="molecule type" value="Genomic_DNA"/>
</dbReference>
<protein>
    <submittedName>
        <fullName evidence="2">Uncharacterized protein</fullName>
    </submittedName>
</protein>
<evidence type="ECO:0000313" key="2">
    <source>
        <dbReference type="EMBL" id="OBZ78583.1"/>
    </source>
</evidence>
<feature type="compositionally biased region" description="Basic and acidic residues" evidence="1">
    <location>
        <begin position="17"/>
        <end position="26"/>
    </location>
</feature>
<keyword evidence="3" id="KW-1185">Reference proteome</keyword>
<comment type="caution">
    <text evidence="2">The sequence shown here is derived from an EMBL/GenBank/DDBJ whole genome shotgun (WGS) entry which is preliminary data.</text>
</comment>
<sequence>MRASVKVEGGRASRRKERAETCDSQKTRRSTCRMLTSVGKHKHPSVPSPISAFLAAATALLIHHFLARTPIVSRHALPLPQHLDFGQRRRLRRCLRRHLHRRNNPRSISTIISKSISFSPRHLPSSAPPPATNATAVATVVRTTLPRVPHSLPATPARYVPSLGVARSPDAAAGQPALGPAIHC</sequence>
<proteinExistence type="predicted"/>
<evidence type="ECO:0000313" key="3">
    <source>
        <dbReference type="Proteomes" id="UP000092993"/>
    </source>
</evidence>
<feature type="region of interest" description="Disordered" evidence="1">
    <location>
        <begin position="1"/>
        <end position="28"/>
    </location>
</feature>
<evidence type="ECO:0000256" key="1">
    <source>
        <dbReference type="SAM" id="MobiDB-lite"/>
    </source>
</evidence>
<dbReference type="Proteomes" id="UP000092993">
    <property type="component" value="Unassembled WGS sequence"/>
</dbReference>